<reference evidence="1 2" key="1">
    <citation type="submission" date="2014-12" db="EMBL/GenBank/DDBJ databases">
        <title>Complete genome sequence of Streptomyces vietnamensis strain GIMV4.0001, a genetic manipulable producer of the benzoisochromanequinone antibiotic granaticin.</title>
        <authorList>
            <person name="Deng M.R."/>
            <person name="Guo J."/>
            <person name="Ma L.Y."/>
            <person name="Feng G.D."/>
            <person name="Mo C.Y."/>
            <person name="Zhu H.H."/>
        </authorList>
    </citation>
    <scope>NUCLEOTIDE SEQUENCE [LARGE SCALE GENOMIC DNA]</scope>
    <source>
        <strain evidence="2">GIMV4.0001</strain>
    </source>
</reference>
<dbReference type="HOGENOM" id="CLU_2653088_0_0_11"/>
<dbReference type="EMBL" id="CP010407">
    <property type="protein sequence ID" value="AJF64935.1"/>
    <property type="molecule type" value="Genomic_DNA"/>
</dbReference>
<accession>A0A0B5HS90</accession>
<dbReference type="KEGG" id="svt:SVTN_11350"/>
<dbReference type="Proteomes" id="UP000031774">
    <property type="component" value="Chromosome"/>
</dbReference>
<proteinExistence type="predicted"/>
<name>A0A0B5HS90_9ACTN</name>
<dbReference type="AlphaFoldDB" id="A0A0B5HS90"/>
<protein>
    <submittedName>
        <fullName evidence="1">Uncharacterized protein</fullName>
    </submittedName>
</protein>
<sequence>MLSVMPPKARAAKRLPGLNQFCWATSRHSPIRTACAASITARPPSRVPELTRCWVCQPAWVDRQEEREAQPPSGSS</sequence>
<evidence type="ECO:0000313" key="1">
    <source>
        <dbReference type="EMBL" id="AJF64935.1"/>
    </source>
</evidence>
<keyword evidence="2" id="KW-1185">Reference proteome</keyword>
<evidence type="ECO:0000313" key="2">
    <source>
        <dbReference type="Proteomes" id="UP000031774"/>
    </source>
</evidence>
<gene>
    <name evidence="1" type="ORF">SVTN_11350</name>
</gene>
<organism evidence="1 2">
    <name type="scientific">Streptomyces vietnamensis</name>
    <dbReference type="NCBI Taxonomy" id="362257"/>
    <lineage>
        <taxon>Bacteria</taxon>
        <taxon>Bacillati</taxon>
        <taxon>Actinomycetota</taxon>
        <taxon>Actinomycetes</taxon>
        <taxon>Kitasatosporales</taxon>
        <taxon>Streptomycetaceae</taxon>
        <taxon>Streptomyces</taxon>
    </lineage>
</organism>